<dbReference type="EnsemblMetazoa" id="SMAR014739-RA">
    <property type="protein sequence ID" value="SMAR014739-PA"/>
    <property type="gene ID" value="SMAR014739"/>
</dbReference>
<protein>
    <submittedName>
        <fullName evidence="2">Uncharacterized protein</fullName>
    </submittedName>
</protein>
<evidence type="ECO:0000313" key="2">
    <source>
        <dbReference type="EnsemblMetazoa" id="SMAR014739-PA"/>
    </source>
</evidence>
<feature type="region of interest" description="Disordered" evidence="1">
    <location>
        <begin position="70"/>
        <end position="90"/>
    </location>
</feature>
<name>T1JLK9_STRMM</name>
<reference evidence="3" key="1">
    <citation type="submission" date="2011-05" db="EMBL/GenBank/DDBJ databases">
        <authorList>
            <person name="Richards S.R."/>
            <person name="Qu J."/>
            <person name="Jiang H."/>
            <person name="Jhangiani S.N."/>
            <person name="Agravi P."/>
            <person name="Goodspeed R."/>
            <person name="Gross S."/>
            <person name="Mandapat C."/>
            <person name="Jackson L."/>
            <person name="Mathew T."/>
            <person name="Pu L."/>
            <person name="Thornton R."/>
            <person name="Saada N."/>
            <person name="Wilczek-Boney K.B."/>
            <person name="Lee S."/>
            <person name="Kovar C."/>
            <person name="Wu Y."/>
            <person name="Scherer S.E."/>
            <person name="Worley K.C."/>
            <person name="Muzny D.M."/>
            <person name="Gibbs R."/>
        </authorList>
    </citation>
    <scope>NUCLEOTIDE SEQUENCE</scope>
    <source>
        <strain evidence="3">Brora</strain>
    </source>
</reference>
<sequence length="90" mass="10444">MTGLVWNVFVYCLFVWGPLVTSTVCELRCIDFVILRCGVNMELREGGVSKKRAKIKCQMIYAFRNYKSRAEQSRAEQSRAEQRESVKMLS</sequence>
<reference evidence="2" key="2">
    <citation type="submission" date="2015-02" db="UniProtKB">
        <authorList>
            <consortium name="EnsemblMetazoa"/>
        </authorList>
    </citation>
    <scope>IDENTIFICATION</scope>
</reference>
<accession>T1JLK9</accession>
<dbReference type="HOGENOM" id="CLU_2443628_0_0_1"/>
<keyword evidence="3" id="KW-1185">Reference proteome</keyword>
<evidence type="ECO:0000313" key="3">
    <source>
        <dbReference type="Proteomes" id="UP000014500"/>
    </source>
</evidence>
<organism evidence="2 3">
    <name type="scientific">Strigamia maritima</name>
    <name type="common">European centipede</name>
    <name type="synonym">Geophilus maritimus</name>
    <dbReference type="NCBI Taxonomy" id="126957"/>
    <lineage>
        <taxon>Eukaryota</taxon>
        <taxon>Metazoa</taxon>
        <taxon>Ecdysozoa</taxon>
        <taxon>Arthropoda</taxon>
        <taxon>Myriapoda</taxon>
        <taxon>Chilopoda</taxon>
        <taxon>Pleurostigmophora</taxon>
        <taxon>Geophilomorpha</taxon>
        <taxon>Linotaeniidae</taxon>
        <taxon>Strigamia</taxon>
    </lineage>
</organism>
<proteinExistence type="predicted"/>
<evidence type="ECO:0000256" key="1">
    <source>
        <dbReference type="SAM" id="MobiDB-lite"/>
    </source>
</evidence>
<dbReference type="EMBL" id="JH432102">
    <property type="status" value="NOT_ANNOTATED_CDS"/>
    <property type="molecule type" value="Genomic_DNA"/>
</dbReference>
<dbReference type="AlphaFoldDB" id="T1JLK9"/>
<dbReference type="Proteomes" id="UP000014500">
    <property type="component" value="Unassembled WGS sequence"/>
</dbReference>